<reference evidence="2" key="1">
    <citation type="submission" date="2022-03" db="EMBL/GenBank/DDBJ databases">
        <title>Identification of a novel bacterium isolated from mangrove sediments.</title>
        <authorList>
            <person name="Pan X."/>
        </authorList>
    </citation>
    <scope>NUCLEOTIDE SEQUENCE</scope>
    <source>
        <strain evidence="2">B2637</strain>
    </source>
</reference>
<sequence>MPRIWQHLMTGAWAIHLILPMFAHRRVSTTGSARSIVTIGDERSTAGKAMDRSAGPDADIVD</sequence>
<protein>
    <submittedName>
        <fullName evidence="2">Uncharacterized protein</fullName>
    </submittedName>
</protein>
<feature type="compositionally biased region" description="Basic and acidic residues" evidence="1">
    <location>
        <begin position="42"/>
        <end position="51"/>
    </location>
</feature>
<name>A0ABT0AH03_9SPHN</name>
<proteinExistence type="predicted"/>
<comment type="caution">
    <text evidence="2">The sequence shown here is derived from an EMBL/GenBank/DDBJ whole genome shotgun (WGS) entry which is preliminary data.</text>
</comment>
<dbReference type="EMBL" id="JALHAT010000041">
    <property type="protein sequence ID" value="MCJ1962474.1"/>
    <property type="molecule type" value="Genomic_DNA"/>
</dbReference>
<dbReference type="RefSeq" id="WP_243802461.1">
    <property type="nucleotide sequence ID" value="NZ_JALHAT010000041.1"/>
</dbReference>
<accession>A0ABT0AH03</accession>
<evidence type="ECO:0000313" key="2">
    <source>
        <dbReference type="EMBL" id="MCJ1962474.1"/>
    </source>
</evidence>
<gene>
    <name evidence="2" type="ORF">MTR65_17410</name>
</gene>
<feature type="region of interest" description="Disordered" evidence="1">
    <location>
        <begin position="42"/>
        <end position="62"/>
    </location>
</feature>
<evidence type="ECO:0000313" key="3">
    <source>
        <dbReference type="Proteomes" id="UP001162802"/>
    </source>
</evidence>
<organism evidence="2 3">
    <name type="scientific">Novosphingobium mangrovi</name>
    <name type="common">ex Hu et al. 2023</name>
    <dbReference type="NCBI Taxonomy" id="2930094"/>
    <lineage>
        <taxon>Bacteria</taxon>
        <taxon>Pseudomonadati</taxon>
        <taxon>Pseudomonadota</taxon>
        <taxon>Alphaproteobacteria</taxon>
        <taxon>Sphingomonadales</taxon>
        <taxon>Sphingomonadaceae</taxon>
        <taxon>Novosphingobium</taxon>
    </lineage>
</organism>
<keyword evidence="3" id="KW-1185">Reference proteome</keyword>
<dbReference type="Proteomes" id="UP001162802">
    <property type="component" value="Unassembled WGS sequence"/>
</dbReference>
<evidence type="ECO:0000256" key="1">
    <source>
        <dbReference type="SAM" id="MobiDB-lite"/>
    </source>
</evidence>